<protein>
    <submittedName>
        <fullName evidence="1">Uncharacterized protein</fullName>
    </submittedName>
</protein>
<reference evidence="1" key="1">
    <citation type="submission" date="2020-12" db="EMBL/GenBank/DDBJ databases">
        <title>Desulfobium dissulfuricans gen. nov., sp. nov., a novel mesophilic, sulfate-reducing bacterium isolated from a deep-sea hydrothermal vent.</title>
        <authorList>
            <person name="Hashimoto Y."/>
            <person name="Tame A."/>
            <person name="Sawayama S."/>
            <person name="Miyazaki J."/>
            <person name="Takai K."/>
            <person name="Nakagawa S."/>
        </authorList>
    </citation>
    <scope>NUCLEOTIDE SEQUENCE</scope>
    <source>
        <strain evidence="1">GF1</strain>
    </source>
</reference>
<dbReference type="RefSeq" id="WP_267926077.1">
    <property type="nucleotide sequence ID" value="NZ_AP024233.1"/>
</dbReference>
<keyword evidence="2" id="KW-1185">Reference proteome</keyword>
<dbReference type="Proteomes" id="UP001063350">
    <property type="component" value="Chromosome"/>
</dbReference>
<evidence type="ECO:0000313" key="2">
    <source>
        <dbReference type="Proteomes" id="UP001063350"/>
    </source>
</evidence>
<accession>A0A915U0N9</accession>
<dbReference type="KEGG" id="ddu:GF1_16940"/>
<sequence>MENTKNSESTNERKVDWNEIVERKIFMAKERGSRVIRINSPFGFIMFNIMRQFDQAYANFKGKLGEPGGITHEEGAKLMEEAQEIALAFSRFTARLSRKVGFKYRVPRDLKEFKALREAAAADSKKTEPVEN</sequence>
<proteinExistence type="predicted"/>
<gene>
    <name evidence="1" type="ORF">GF1_16940</name>
</gene>
<dbReference type="EMBL" id="AP024233">
    <property type="protein sequence ID" value="BCO09318.1"/>
    <property type="molecule type" value="Genomic_DNA"/>
</dbReference>
<dbReference type="AlphaFoldDB" id="A0A915U0N9"/>
<name>A0A915U0N9_9BACT</name>
<evidence type="ECO:0000313" key="1">
    <source>
        <dbReference type="EMBL" id="BCO09318.1"/>
    </source>
</evidence>
<organism evidence="1 2">
    <name type="scientific">Desulfolithobacter dissulfuricans</name>
    <dbReference type="NCBI Taxonomy" id="2795293"/>
    <lineage>
        <taxon>Bacteria</taxon>
        <taxon>Pseudomonadati</taxon>
        <taxon>Thermodesulfobacteriota</taxon>
        <taxon>Desulfobulbia</taxon>
        <taxon>Desulfobulbales</taxon>
        <taxon>Desulfobulbaceae</taxon>
        <taxon>Desulfolithobacter</taxon>
    </lineage>
</organism>